<protein>
    <submittedName>
        <fullName evidence="2">Butirosin biosynthesis protein H-like</fullName>
    </submittedName>
</protein>
<evidence type="ECO:0000259" key="1">
    <source>
        <dbReference type="Pfam" id="PF14399"/>
    </source>
</evidence>
<feature type="domain" description="Butirosin biosynthesis protein H N-terminal" evidence="1">
    <location>
        <begin position="18"/>
        <end position="143"/>
    </location>
</feature>
<dbReference type="InterPro" id="IPR026935">
    <property type="entry name" value="BtrH_N"/>
</dbReference>
<accession>A0A4R7V3J5</accession>
<dbReference type="Pfam" id="PF14399">
    <property type="entry name" value="BtrH_N"/>
    <property type="match status" value="1"/>
</dbReference>
<comment type="caution">
    <text evidence="2">The sequence shown here is derived from an EMBL/GenBank/DDBJ whole genome shotgun (WGS) entry which is preliminary data.</text>
</comment>
<keyword evidence="3" id="KW-1185">Reference proteome</keyword>
<dbReference type="RefSeq" id="WP_133907081.1">
    <property type="nucleotide sequence ID" value="NZ_SOCP01000016.1"/>
</dbReference>
<organism evidence="2 3">
    <name type="scientific">Actinophytocola oryzae</name>
    <dbReference type="NCBI Taxonomy" id="502181"/>
    <lineage>
        <taxon>Bacteria</taxon>
        <taxon>Bacillati</taxon>
        <taxon>Actinomycetota</taxon>
        <taxon>Actinomycetes</taxon>
        <taxon>Pseudonocardiales</taxon>
        <taxon>Pseudonocardiaceae</taxon>
    </lineage>
</organism>
<evidence type="ECO:0000313" key="2">
    <source>
        <dbReference type="EMBL" id="TDV43182.1"/>
    </source>
</evidence>
<dbReference type="EMBL" id="SOCP01000016">
    <property type="protein sequence ID" value="TDV43182.1"/>
    <property type="molecule type" value="Genomic_DNA"/>
</dbReference>
<dbReference type="AlphaFoldDB" id="A0A4R7V3J5"/>
<proteinExistence type="predicted"/>
<name>A0A4R7V3J5_9PSEU</name>
<gene>
    <name evidence="2" type="ORF">CLV71_116116</name>
</gene>
<evidence type="ECO:0000313" key="3">
    <source>
        <dbReference type="Proteomes" id="UP000294927"/>
    </source>
</evidence>
<dbReference type="OrthoDB" id="3356918at2"/>
<reference evidence="2 3" key="1">
    <citation type="submission" date="2019-03" db="EMBL/GenBank/DDBJ databases">
        <title>Genomic Encyclopedia of Archaeal and Bacterial Type Strains, Phase II (KMG-II): from individual species to whole genera.</title>
        <authorList>
            <person name="Goeker M."/>
        </authorList>
    </citation>
    <scope>NUCLEOTIDE SEQUENCE [LARGE SCALE GENOMIC DNA]</scope>
    <source>
        <strain evidence="2 3">DSM 45499</strain>
    </source>
</reference>
<sequence length="340" mass="36911">MRVALRDIVHWRHDLTGCLHIAMAVLLGHRGLDPLEVLGAGWGFYCDPRDLRREEYFFPTPHESLLSGLAPYHPVSSRWHSPVDAEAGWREARAAVAAGRPVAVAADNYELPFRPAYQDVHTNHLIVVFGFDDEAGEALVTDPVPPRFTGPIPVGVLTAARDSGNPVAGDRDLFFTGNPIGNRWLEIEVGPGVPDFDREFVEHVLTGNRDGFTKTDAAPPVHAGLDGEARFLSSIADTLAAGDESAADDGFVVAGPTLAATALHAEWLRRAGRLLDNTRLLEAARAVDRVAHHWTAFRIAVATARTDPPRAEASVRARGRALVADHERALDLIDRAVAGR</sequence>
<dbReference type="Proteomes" id="UP000294927">
    <property type="component" value="Unassembled WGS sequence"/>
</dbReference>